<keyword evidence="3" id="KW-0731">Sigma factor</keyword>
<evidence type="ECO:0000256" key="4">
    <source>
        <dbReference type="ARBA" id="ARBA00023163"/>
    </source>
</evidence>
<evidence type="ECO:0000313" key="6">
    <source>
        <dbReference type="EMBL" id="MBK1854771.1"/>
    </source>
</evidence>
<dbReference type="SUPFAM" id="SSF88659">
    <property type="entry name" value="Sigma3 and sigma4 domains of RNA polymerase sigma factors"/>
    <property type="match status" value="1"/>
</dbReference>
<dbReference type="PANTHER" id="PTHR43133:SF51">
    <property type="entry name" value="RNA POLYMERASE SIGMA FACTOR"/>
    <property type="match status" value="1"/>
</dbReference>
<dbReference type="Proteomes" id="UP000634206">
    <property type="component" value="Unassembled WGS sequence"/>
</dbReference>
<dbReference type="SUPFAM" id="SSF88946">
    <property type="entry name" value="Sigma2 domain of RNA polymerase sigma factors"/>
    <property type="match status" value="1"/>
</dbReference>
<dbReference type="RefSeq" id="WP_309489382.1">
    <property type="nucleotide sequence ID" value="NZ_JAENIG010000004.1"/>
</dbReference>
<comment type="similarity">
    <text evidence="1">Belongs to the sigma-70 factor family. ECF subfamily.</text>
</comment>
<dbReference type="PANTHER" id="PTHR43133">
    <property type="entry name" value="RNA POLYMERASE ECF-TYPE SIGMA FACTO"/>
    <property type="match status" value="1"/>
</dbReference>
<evidence type="ECO:0000256" key="1">
    <source>
        <dbReference type="ARBA" id="ARBA00010641"/>
    </source>
</evidence>
<evidence type="ECO:0000313" key="7">
    <source>
        <dbReference type="Proteomes" id="UP000634206"/>
    </source>
</evidence>
<accession>A0AAE2VCA3</accession>
<comment type="caution">
    <text evidence="6">The sequence shown here is derived from an EMBL/GenBank/DDBJ whole genome shotgun (WGS) entry which is preliminary data.</text>
</comment>
<evidence type="ECO:0000259" key="5">
    <source>
        <dbReference type="Pfam" id="PF04542"/>
    </source>
</evidence>
<evidence type="ECO:0000256" key="3">
    <source>
        <dbReference type="ARBA" id="ARBA00023082"/>
    </source>
</evidence>
<dbReference type="Pfam" id="PF04542">
    <property type="entry name" value="Sigma70_r2"/>
    <property type="match status" value="1"/>
</dbReference>
<name>A0AAE2VCA3_9BACT</name>
<gene>
    <name evidence="6" type="ORF">JIN83_07355</name>
</gene>
<keyword evidence="2" id="KW-0805">Transcription regulation</keyword>
<dbReference type="GO" id="GO:0016987">
    <property type="term" value="F:sigma factor activity"/>
    <property type="evidence" value="ECO:0007669"/>
    <property type="project" value="UniProtKB-KW"/>
</dbReference>
<dbReference type="InterPro" id="IPR014331">
    <property type="entry name" value="RNA_pol_sigma70_ECF_RHOBA"/>
</dbReference>
<dbReference type="InterPro" id="IPR007627">
    <property type="entry name" value="RNA_pol_sigma70_r2"/>
</dbReference>
<dbReference type="GO" id="GO:0006352">
    <property type="term" value="P:DNA-templated transcription initiation"/>
    <property type="evidence" value="ECO:0007669"/>
    <property type="project" value="InterPro"/>
</dbReference>
<dbReference type="InterPro" id="IPR039425">
    <property type="entry name" value="RNA_pol_sigma-70-like"/>
</dbReference>
<dbReference type="AlphaFoldDB" id="A0AAE2VCA3"/>
<organism evidence="6 7">
    <name type="scientific">Oceaniferula flava</name>
    <dbReference type="NCBI Taxonomy" id="2800421"/>
    <lineage>
        <taxon>Bacteria</taxon>
        <taxon>Pseudomonadati</taxon>
        <taxon>Verrucomicrobiota</taxon>
        <taxon>Verrucomicrobiia</taxon>
        <taxon>Verrucomicrobiales</taxon>
        <taxon>Verrucomicrobiaceae</taxon>
        <taxon>Oceaniferula</taxon>
    </lineage>
</organism>
<keyword evidence="7" id="KW-1185">Reference proteome</keyword>
<feature type="domain" description="RNA polymerase sigma-70 region 2" evidence="5">
    <location>
        <begin position="16"/>
        <end position="83"/>
    </location>
</feature>
<keyword evidence="4" id="KW-0804">Transcription</keyword>
<proteinExistence type="inferred from homology"/>
<evidence type="ECO:0000256" key="2">
    <source>
        <dbReference type="ARBA" id="ARBA00023015"/>
    </source>
</evidence>
<reference evidence="6" key="1">
    <citation type="submission" date="2021-01" db="EMBL/GenBank/DDBJ databases">
        <title>Modified the classification status of verrucomicrobia.</title>
        <authorList>
            <person name="Feng X."/>
        </authorList>
    </citation>
    <scope>NUCLEOTIDE SEQUENCE</scope>
    <source>
        <strain evidence="6">5K15</strain>
    </source>
</reference>
<dbReference type="Gene3D" id="1.10.1740.10">
    <property type="match status" value="1"/>
</dbReference>
<dbReference type="InterPro" id="IPR013325">
    <property type="entry name" value="RNA_pol_sigma_r2"/>
</dbReference>
<sequence length="179" mass="20834">MDHPQTSMLDQQHIRLITEHQTELSAYIRSIMPNVAGKEDVLQETNLVLWEKRADLRDLEGFKAWAYRVAYFQTLAYLKSHKRQKMVYLEPDVLDQIATEHTFIGSIESLSNMDDALQTCMSKLNNDDQQLVAFHYQKHGGLKDYAKKINMSLGRVKHALIRIRSNLKTCINHQLQHNV</sequence>
<dbReference type="InterPro" id="IPR013324">
    <property type="entry name" value="RNA_pol_sigma_r3/r4-like"/>
</dbReference>
<dbReference type="NCBIfam" id="TIGR02937">
    <property type="entry name" value="sigma70-ECF"/>
    <property type="match status" value="1"/>
</dbReference>
<protein>
    <submittedName>
        <fullName evidence="6">Sigma-70 family RNA polymerase sigma factor</fullName>
    </submittedName>
</protein>
<dbReference type="InterPro" id="IPR014284">
    <property type="entry name" value="RNA_pol_sigma-70_dom"/>
</dbReference>
<dbReference type="NCBIfam" id="TIGR02989">
    <property type="entry name" value="Sig-70_gvs1"/>
    <property type="match status" value="1"/>
</dbReference>
<dbReference type="EMBL" id="JAENIG010000004">
    <property type="protein sequence ID" value="MBK1854771.1"/>
    <property type="molecule type" value="Genomic_DNA"/>
</dbReference>